<dbReference type="InterPro" id="IPR007507">
    <property type="entry name" value="Glycos_transf_N"/>
</dbReference>
<dbReference type="GO" id="GO:0043842">
    <property type="term" value="F:Kdo transferase activity"/>
    <property type="evidence" value="ECO:0007669"/>
    <property type="project" value="UniProtKB-EC"/>
</dbReference>
<dbReference type="EMBL" id="SRLD01000001">
    <property type="protein sequence ID" value="TGE20111.1"/>
    <property type="molecule type" value="Genomic_DNA"/>
</dbReference>
<dbReference type="PANTHER" id="PTHR42755">
    <property type="entry name" value="3-DEOXY-MANNO-OCTULOSONATE CYTIDYLYLTRANSFERASE"/>
    <property type="match status" value="1"/>
</dbReference>
<feature type="domain" description="3-deoxy-D-manno-octulosonic-acid transferase N-terminal" evidence="9">
    <location>
        <begin position="46"/>
        <end position="207"/>
    </location>
</feature>
<organism evidence="10 11">
    <name type="scientific">Hymenobacter elongatus</name>
    <dbReference type="NCBI Taxonomy" id="877208"/>
    <lineage>
        <taxon>Bacteria</taxon>
        <taxon>Pseudomonadati</taxon>
        <taxon>Bacteroidota</taxon>
        <taxon>Cytophagia</taxon>
        <taxon>Cytophagales</taxon>
        <taxon>Hymenobacteraceae</taxon>
        <taxon>Hymenobacter</taxon>
    </lineage>
</organism>
<dbReference type="RefSeq" id="WP_135495786.1">
    <property type="nucleotide sequence ID" value="NZ_SRLD01000001.1"/>
</dbReference>
<evidence type="ECO:0000256" key="3">
    <source>
        <dbReference type="ARBA" id="ARBA00019077"/>
    </source>
</evidence>
<dbReference type="Proteomes" id="UP000297739">
    <property type="component" value="Unassembled WGS sequence"/>
</dbReference>
<keyword evidence="8" id="KW-0472">Membrane</keyword>
<dbReference type="UniPathway" id="UPA00958"/>
<dbReference type="GO" id="GO:0009245">
    <property type="term" value="P:lipid A biosynthetic process"/>
    <property type="evidence" value="ECO:0007669"/>
    <property type="project" value="TreeGrafter"/>
</dbReference>
<comment type="subcellular location">
    <subcellularLocation>
        <location evidence="8">Cell membrane</location>
    </subcellularLocation>
</comment>
<accession>A0A4Z0PSY2</accession>
<evidence type="ECO:0000256" key="4">
    <source>
        <dbReference type="ARBA" id="ARBA00022679"/>
    </source>
</evidence>
<evidence type="ECO:0000256" key="6">
    <source>
        <dbReference type="ARBA" id="ARBA00049183"/>
    </source>
</evidence>
<dbReference type="Gene3D" id="3.40.50.11720">
    <property type="entry name" value="3-Deoxy-D-manno-octulosonic-acid transferase, N-terminal domain"/>
    <property type="match status" value="1"/>
</dbReference>
<dbReference type="GO" id="GO:0009244">
    <property type="term" value="P:lipopolysaccharide core region biosynthetic process"/>
    <property type="evidence" value="ECO:0007669"/>
    <property type="project" value="UniProtKB-UniRule"/>
</dbReference>
<reference evidence="10 11" key="1">
    <citation type="submission" date="2019-04" db="EMBL/GenBank/DDBJ databases">
        <authorList>
            <person name="Feng G."/>
            <person name="Zhang J."/>
            <person name="Zhu H."/>
        </authorList>
    </citation>
    <scope>NUCLEOTIDE SEQUENCE [LARGE SCALE GENOMIC DNA]</scope>
    <source>
        <strain evidence="10 11">JCM 17223</strain>
    </source>
</reference>
<evidence type="ECO:0000313" key="11">
    <source>
        <dbReference type="Proteomes" id="UP000297739"/>
    </source>
</evidence>
<feature type="active site" description="Proton acceptor" evidence="7">
    <location>
        <position position="61"/>
    </location>
</feature>
<name>A0A4Z0PSY2_9BACT</name>
<dbReference type="InterPro" id="IPR038107">
    <property type="entry name" value="Glycos_transf_N_sf"/>
</dbReference>
<comment type="pathway">
    <text evidence="1 8">Bacterial outer membrane biogenesis; LPS core biosynthesis.</text>
</comment>
<evidence type="ECO:0000259" key="9">
    <source>
        <dbReference type="Pfam" id="PF04413"/>
    </source>
</evidence>
<dbReference type="PANTHER" id="PTHR42755:SF1">
    <property type="entry name" value="3-DEOXY-D-MANNO-OCTULOSONIC ACID TRANSFERASE, MITOCHONDRIAL-RELATED"/>
    <property type="match status" value="1"/>
</dbReference>
<comment type="caution">
    <text evidence="10">The sequence shown here is derived from an EMBL/GenBank/DDBJ whole genome shotgun (WGS) entry which is preliminary data.</text>
</comment>
<sequence>MLFLYTIGLHLYALLLRLVAPFVPKAAQWVAGRRGLLAHIQRTLQADTAPRVWFHCASLGEFEQGRPLMEAYAQRHPDHKIVLTFFSPSGYSVRQGWPGAAYVFYLPLDTRRNAQEFLDIVRPRLAVFVKYEFWHYLLAGLRQRGIPTICVSAIFRPNQVFFKPWGGFYRRMLGCFTHLFTQNEASTRLLAHIGITQASVAGDTRFDTVVRTALAAPAALPLLEAFVADGAPVFIIGSSWPDDLPILAPLVQRYHGQLRFVVATHEISEANLRLVEAMLPDQVVRYSRATATTVATQRVLLIDNVGLLSQLYRFGSYGYIGGAFGKGLHNTLEAAAFGLPLFFGPAYGKFQEAIDLVELGCAFPVRSGKELQAAFARLYHDEVARLRVQDLSLEYVHQKAGATTRIMRWLDAQVLHPDRLPS</sequence>
<evidence type="ECO:0000256" key="2">
    <source>
        <dbReference type="ARBA" id="ARBA00012621"/>
    </source>
</evidence>
<evidence type="ECO:0000256" key="8">
    <source>
        <dbReference type="RuleBase" id="RU365103"/>
    </source>
</evidence>
<dbReference type="GO" id="GO:0005886">
    <property type="term" value="C:plasma membrane"/>
    <property type="evidence" value="ECO:0007669"/>
    <property type="project" value="UniProtKB-SubCell"/>
</dbReference>
<dbReference type="InterPro" id="IPR039901">
    <property type="entry name" value="Kdotransferase"/>
</dbReference>
<keyword evidence="8" id="KW-1003">Cell membrane</keyword>
<keyword evidence="11" id="KW-1185">Reference proteome</keyword>
<evidence type="ECO:0000256" key="1">
    <source>
        <dbReference type="ARBA" id="ARBA00004713"/>
    </source>
</evidence>
<dbReference type="OrthoDB" id="9789797at2"/>
<comment type="catalytic activity">
    <reaction evidence="6 8">
        <text>lipid IVA (E. coli) + CMP-3-deoxy-beta-D-manno-octulosonate = alpha-Kdo-(2-&gt;6)-lipid IVA (E. coli) + CMP + H(+)</text>
        <dbReference type="Rhea" id="RHEA:28066"/>
        <dbReference type="ChEBI" id="CHEBI:15378"/>
        <dbReference type="ChEBI" id="CHEBI:58603"/>
        <dbReference type="ChEBI" id="CHEBI:60364"/>
        <dbReference type="ChEBI" id="CHEBI:60377"/>
        <dbReference type="ChEBI" id="CHEBI:85987"/>
        <dbReference type="EC" id="2.4.99.12"/>
    </reaction>
</comment>
<dbReference type="EC" id="2.4.99.12" evidence="2 8"/>
<gene>
    <name evidence="10" type="ORF">E5J99_00650</name>
</gene>
<comment type="similarity">
    <text evidence="8">Belongs to the glycosyltransferase group 1 family.</text>
</comment>
<keyword evidence="8" id="KW-0448">Lipopolysaccharide biosynthesis</keyword>
<dbReference type="Pfam" id="PF04413">
    <property type="entry name" value="Glycos_transf_N"/>
    <property type="match status" value="1"/>
</dbReference>
<keyword evidence="4 8" id="KW-0808">Transferase</keyword>
<protein>
    <recommendedName>
        <fullName evidence="3 8">3-deoxy-D-manno-octulosonic acid transferase</fullName>
        <shortName evidence="8">Kdo transferase</shortName>
        <ecNumber evidence="2 8">2.4.99.12</ecNumber>
    </recommendedName>
    <alternativeName>
        <fullName evidence="5 8">Lipid IV(A) 3-deoxy-D-manno-octulosonic acid transferase</fullName>
    </alternativeName>
</protein>
<dbReference type="Gene3D" id="3.40.50.2000">
    <property type="entry name" value="Glycogen Phosphorylase B"/>
    <property type="match status" value="1"/>
</dbReference>
<evidence type="ECO:0000256" key="7">
    <source>
        <dbReference type="PIRSR" id="PIRSR639901-1"/>
    </source>
</evidence>
<dbReference type="AlphaFoldDB" id="A0A4Z0PSY2"/>
<dbReference type="SUPFAM" id="SSF53756">
    <property type="entry name" value="UDP-Glycosyltransferase/glycogen phosphorylase"/>
    <property type="match status" value="1"/>
</dbReference>
<evidence type="ECO:0000313" key="10">
    <source>
        <dbReference type="EMBL" id="TGE20111.1"/>
    </source>
</evidence>
<evidence type="ECO:0000256" key="5">
    <source>
        <dbReference type="ARBA" id="ARBA00031445"/>
    </source>
</evidence>
<comment type="function">
    <text evidence="8">Involved in lipopolysaccharide (LPS) biosynthesis. Catalyzes the transfer of 3-deoxy-D-manno-octulosonate (Kdo) residue(s) from CMP-Kdo to lipid IV(A), the tetraacyldisaccharide-1,4'-bisphosphate precursor of lipid A.</text>
</comment>
<proteinExistence type="inferred from homology"/>